<feature type="region of interest" description="Disordered" evidence="1">
    <location>
        <begin position="103"/>
        <end position="174"/>
    </location>
</feature>
<proteinExistence type="predicted"/>
<keyword evidence="2" id="KW-1133">Transmembrane helix</keyword>
<feature type="compositionally biased region" description="Polar residues" evidence="1">
    <location>
        <begin position="138"/>
        <end position="147"/>
    </location>
</feature>
<feature type="compositionally biased region" description="Acidic residues" evidence="1">
    <location>
        <begin position="220"/>
        <end position="235"/>
    </location>
</feature>
<evidence type="ECO:0000313" key="3">
    <source>
        <dbReference type="EMBL" id="MPM27934.1"/>
    </source>
</evidence>
<dbReference type="AlphaFoldDB" id="A0A644YPA6"/>
<dbReference type="EMBL" id="VSSQ01005121">
    <property type="protein sequence ID" value="MPM27934.1"/>
    <property type="molecule type" value="Genomic_DNA"/>
</dbReference>
<keyword evidence="2" id="KW-0812">Transmembrane</keyword>
<feature type="compositionally biased region" description="Gly residues" evidence="1">
    <location>
        <begin position="159"/>
        <end position="174"/>
    </location>
</feature>
<feature type="region of interest" description="Disordered" evidence="1">
    <location>
        <begin position="212"/>
        <end position="250"/>
    </location>
</feature>
<name>A0A644YPA6_9ZZZZ</name>
<protein>
    <recommendedName>
        <fullName evidence="4">DUF4405 domain-containing protein</fullName>
    </recommendedName>
</protein>
<evidence type="ECO:0000256" key="2">
    <source>
        <dbReference type="SAM" id="Phobius"/>
    </source>
</evidence>
<reference evidence="3" key="1">
    <citation type="submission" date="2019-08" db="EMBL/GenBank/DDBJ databases">
        <authorList>
            <person name="Kucharzyk K."/>
            <person name="Murdoch R.W."/>
            <person name="Higgins S."/>
            <person name="Loffler F."/>
        </authorList>
    </citation>
    <scope>NUCLEOTIDE SEQUENCE</scope>
</reference>
<comment type="caution">
    <text evidence="3">The sequence shown here is derived from an EMBL/GenBank/DDBJ whole genome shotgun (WGS) entry which is preliminary data.</text>
</comment>
<feature type="transmembrane region" description="Helical" evidence="2">
    <location>
        <begin position="180"/>
        <end position="204"/>
    </location>
</feature>
<evidence type="ECO:0000256" key="1">
    <source>
        <dbReference type="SAM" id="MobiDB-lite"/>
    </source>
</evidence>
<keyword evidence="2" id="KW-0472">Membrane</keyword>
<organism evidence="3">
    <name type="scientific">bioreactor metagenome</name>
    <dbReference type="NCBI Taxonomy" id="1076179"/>
    <lineage>
        <taxon>unclassified sequences</taxon>
        <taxon>metagenomes</taxon>
        <taxon>ecological metagenomes</taxon>
    </lineage>
</organism>
<feature type="transmembrane region" description="Helical" evidence="2">
    <location>
        <begin position="20"/>
        <end position="42"/>
    </location>
</feature>
<accession>A0A644YPA6</accession>
<gene>
    <name evidence="3" type="ORF">SDC9_74450</name>
</gene>
<sequence length="250" mass="25653">MLISKVVFSLHVAGNFKTLHYFSSALAVILMGVHLGLHADYIFGKLFRKGANKIAKAAVAVVLACLIAFGGYSLTTTNFVSYLAAPLQANNFAHGEFQPSGDIALDGDGGQRPMDLSELPDAGTETNPAGPTQPGGDTATQDAQNAPQGGDGQAFPSGGNHGGEGFGGGENEGGGETGSLTAALLLIAQYVGIITLFAAVTYPIQKLLRKKRGKRASAGQEDEALCGDDLPEGGEEPSATEIADGESKES</sequence>
<evidence type="ECO:0008006" key="4">
    <source>
        <dbReference type="Google" id="ProtNLM"/>
    </source>
</evidence>
<feature type="transmembrane region" description="Helical" evidence="2">
    <location>
        <begin position="54"/>
        <end position="74"/>
    </location>
</feature>